<dbReference type="PANTHER" id="PTHR35273">
    <property type="entry name" value="ALPHA-1,4 POLYGALACTOSAMINIDASE, PUTATIVE (AFU_ORTHOLOGUE AFUA_3G07890)-RELATED"/>
    <property type="match status" value="1"/>
</dbReference>
<dbReference type="Pfam" id="PF03537">
    <property type="entry name" value="Glyco_hydro_114"/>
    <property type="match status" value="1"/>
</dbReference>
<comment type="caution">
    <text evidence="3">The sequence shown here is derived from an EMBL/GenBank/DDBJ whole genome shotgun (WGS) entry which is preliminary data.</text>
</comment>
<dbReference type="RefSeq" id="WP_156207516.1">
    <property type="nucleotide sequence ID" value="NZ_WHPN01000402.1"/>
</dbReference>
<evidence type="ECO:0000313" key="3">
    <source>
        <dbReference type="EMBL" id="KAF4405853.1"/>
    </source>
</evidence>
<keyword evidence="4" id="KW-1185">Reference proteome</keyword>
<sequence>MSVSRFRSRWWPAVLVAAVAAAAAPFAVDFTAGAAPTAVTLPPAGAPFDYQINGGYTPADGVRVVTRDREDVPAEVPYNICYVNAYQIQPEEIGEWDEDLLLQDADGEVIIDEEWDEALLDISTEEKRKAIAEKVNGWIDGCADTEENGFRFQAVEPDNFDSHLRSGGQFGEEEAIAFARLITDHAHEAGLAVGQKNGAELSAERDRTGFDFAIAEQCGQYTECGEYTEVYGDNVIVIEYSADGLESACDGFGDRLSIVQRDKFVVTDTTDGYVRKTCTDVT</sequence>
<keyword evidence="1" id="KW-0732">Signal</keyword>
<dbReference type="EMBL" id="WHPN01000402">
    <property type="protein sequence ID" value="KAF4405853.1"/>
    <property type="molecule type" value="Genomic_DNA"/>
</dbReference>
<dbReference type="InterPro" id="IPR017853">
    <property type="entry name" value="GH"/>
</dbReference>
<accession>A0ABQ7FD07</accession>
<dbReference type="InterPro" id="IPR004352">
    <property type="entry name" value="GH114_TIM-barrel"/>
</dbReference>
<reference evidence="3 4" key="1">
    <citation type="submission" date="2019-10" db="EMBL/GenBank/DDBJ databases">
        <title>Streptomyces tenebrisbrunneis sp.nov., an endogenous actinomycete isolated from of Lycium ruthenicum.</title>
        <authorList>
            <person name="Ma L."/>
        </authorList>
    </citation>
    <scope>NUCLEOTIDE SEQUENCE [LARGE SCALE GENOMIC DNA]</scope>
    <source>
        <strain evidence="3 4">TRM 66187</strain>
    </source>
</reference>
<evidence type="ECO:0000313" key="4">
    <source>
        <dbReference type="Proteomes" id="UP000621266"/>
    </source>
</evidence>
<dbReference type="PANTHER" id="PTHR35273:SF2">
    <property type="entry name" value="ALPHA-GALACTOSIDASE"/>
    <property type="match status" value="1"/>
</dbReference>
<protein>
    <submittedName>
        <fullName evidence="3">Endo alpha-1,4 polygalactosaminidase</fullName>
    </submittedName>
</protein>
<organism evidence="3 4">
    <name type="scientific">Streptomyces lycii</name>
    <dbReference type="NCBI Taxonomy" id="2654337"/>
    <lineage>
        <taxon>Bacteria</taxon>
        <taxon>Bacillati</taxon>
        <taxon>Actinomycetota</taxon>
        <taxon>Actinomycetes</taxon>
        <taxon>Kitasatosporales</taxon>
        <taxon>Streptomycetaceae</taxon>
        <taxon>Streptomyces</taxon>
    </lineage>
</organism>
<feature type="signal peptide" evidence="1">
    <location>
        <begin position="1"/>
        <end position="34"/>
    </location>
</feature>
<evidence type="ECO:0000259" key="2">
    <source>
        <dbReference type="Pfam" id="PF03537"/>
    </source>
</evidence>
<dbReference type="Proteomes" id="UP000621266">
    <property type="component" value="Unassembled WGS sequence"/>
</dbReference>
<feature type="domain" description="Glycoside-hydrolase family GH114 TIM-barrel" evidence="2">
    <location>
        <begin position="48"/>
        <end position="255"/>
    </location>
</feature>
<feature type="chain" id="PRO_5046732814" evidence="1">
    <location>
        <begin position="35"/>
        <end position="282"/>
    </location>
</feature>
<dbReference type="Gene3D" id="3.20.20.70">
    <property type="entry name" value="Aldolase class I"/>
    <property type="match status" value="1"/>
</dbReference>
<evidence type="ECO:0000256" key="1">
    <source>
        <dbReference type="SAM" id="SignalP"/>
    </source>
</evidence>
<dbReference type="InterPro" id="IPR013785">
    <property type="entry name" value="Aldolase_TIM"/>
</dbReference>
<dbReference type="SUPFAM" id="SSF51445">
    <property type="entry name" value="(Trans)glycosidases"/>
    <property type="match status" value="1"/>
</dbReference>
<gene>
    <name evidence="3" type="ORF">GCU69_28090</name>
</gene>
<proteinExistence type="predicted"/>
<name>A0ABQ7FD07_9ACTN</name>